<dbReference type="CDD" id="cd00200">
    <property type="entry name" value="WD40"/>
    <property type="match status" value="1"/>
</dbReference>
<evidence type="ECO:0000256" key="2">
    <source>
        <dbReference type="ARBA" id="ARBA00022737"/>
    </source>
</evidence>
<dbReference type="InterPro" id="IPR015943">
    <property type="entry name" value="WD40/YVTN_repeat-like_dom_sf"/>
</dbReference>
<dbReference type="EMBL" id="KF900811">
    <property type="protein sequence ID" value="AIF07738.1"/>
    <property type="molecule type" value="Genomic_DNA"/>
</dbReference>
<reference evidence="4" key="1">
    <citation type="journal article" date="2014" name="Genome Biol. Evol.">
        <title>Pangenome evidence for extensive interdomain horizontal transfer affecting lineage core and shell genes in uncultured planktonic thaumarchaeota and euryarchaeota.</title>
        <authorList>
            <person name="Deschamps P."/>
            <person name="Zivanovic Y."/>
            <person name="Moreira D."/>
            <person name="Rodriguez-Valera F."/>
            <person name="Lopez-Garcia P."/>
        </authorList>
    </citation>
    <scope>NUCLEOTIDE SEQUENCE</scope>
</reference>
<dbReference type="PROSITE" id="PS50082">
    <property type="entry name" value="WD_REPEATS_2"/>
    <property type="match status" value="5"/>
</dbReference>
<dbReference type="InterPro" id="IPR019775">
    <property type="entry name" value="WD40_repeat_CS"/>
</dbReference>
<dbReference type="PRINTS" id="PR00320">
    <property type="entry name" value="GPROTEINBRPT"/>
</dbReference>
<sequence>MATDKRKIANDSKTKRDQLNKDQAAAKKALDDTVKKVTAAKTEYDKLETPRKNAVNEFNLATKAKTKADGIQKASDTAKKAADAHSKVLETAVTSAKDAATKSEKPIRAITFSADSQLVLTGGDDMKVHTWSATTGVALESFNGHKGAVKALVFNGEKFISASADKTAQVWSLGIEWKLERIIGTGDAKSPLTDRVNTIDFSPDGKQIATGSGEPSRGGEVQIWNIADGKLMKNFAEVHSDSVLGLEFSKDGKYIASASADKFVKVTEIATGKIIHNFEGHTHHALGVSWLPHGRQLVSVGADKSIRHWNFELGERIRQRTNLGKEVTSIHYVGLTEQAVVTAGDKSVRLINTSNLNDVRSFAGGTDYMYACGATPDGKVILAGGEDSTLRIWNMTNGQSLATFEAPKPPGAEKEEGKK</sequence>
<dbReference type="Pfam" id="PF00400">
    <property type="entry name" value="WD40"/>
    <property type="match status" value="6"/>
</dbReference>
<dbReference type="InterPro" id="IPR036322">
    <property type="entry name" value="WD40_repeat_dom_sf"/>
</dbReference>
<dbReference type="InterPro" id="IPR001680">
    <property type="entry name" value="WD40_rpt"/>
</dbReference>
<organism evidence="4">
    <name type="scientific">uncultured marine thaumarchaeote KM3_23_F10</name>
    <dbReference type="NCBI Taxonomy" id="1456100"/>
    <lineage>
        <taxon>Archaea</taxon>
        <taxon>Nitrososphaerota</taxon>
        <taxon>environmental samples</taxon>
    </lineage>
</organism>
<evidence type="ECO:0000256" key="3">
    <source>
        <dbReference type="SAM" id="MobiDB-lite"/>
    </source>
</evidence>
<dbReference type="SMART" id="SM00320">
    <property type="entry name" value="WD40"/>
    <property type="match status" value="7"/>
</dbReference>
<keyword evidence="2" id="KW-0677">Repeat</keyword>
<feature type="region of interest" description="Disordered" evidence="3">
    <location>
        <begin position="1"/>
        <end position="32"/>
    </location>
</feature>
<dbReference type="PROSITE" id="PS50294">
    <property type="entry name" value="WD_REPEATS_REGION"/>
    <property type="match status" value="3"/>
</dbReference>
<dbReference type="PANTHER" id="PTHR19879">
    <property type="entry name" value="TRANSCRIPTION INITIATION FACTOR TFIID"/>
    <property type="match status" value="1"/>
</dbReference>
<dbReference type="InterPro" id="IPR020472">
    <property type="entry name" value="WD40_PAC1"/>
</dbReference>
<keyword evidence="1" id="KW-0853">WD repeat</keyword>
<name>A0A075H192_9ARCH</name>
<evidence type="ECO:0000256" key="1">
    <source>
        <dbReference type="ARBA" id="ARBA00022574"/>
    </source>
</evidence>
<proteinExistence type="predicted"/>
<accession>A0A075H192</accession>
<dbReference type="PANTHER" id="PTHR19879:SF9">
    <property type="entry name" value="TRANSCRIPTION INITIATION FACTOR TFIID SUBUNIT 5"/>
    <property type="match status" value="1"/>
</dbReference>
<dbReference type="PROSITE" id="PS00678">
    <property type="entry name" value="WD_REPEATS_1"/>
    <property type="match status" value="1"/>
</dbReference>
<dbReference type="AlphaFoldDB" id="A0A075H192"/>
<dbReference type="SUPFAM" id="SSF50978">
    <property type="entry name" value="WD40 repeat-like"/>
    <property type="match status" value="1"/>
</dbReference>
<evidence type="ECO:0000313" key="4">
    <source>
        <dbReference type="EMBL" id="AIF07738.1"/>
    </source>
</evidence>
<protein>
    <submittedName>
        <fullName evidence="4">Planctomycete cytochrome C</fullName>
    </submittedName>
</protein>
<dbReference type="Gene3D" id="2.130.10.10">
    <property type="entry name" value="YVTN repeat-like/Quinoprotein amine dehydrogenase"/>
    <property type="match status" value="3"/>
</dbReference>